<accession>A0AAV2U063</accession>
<dbReference type="PROSITE" id="PS51089">
    <property type="entry name" value="HP"/>
    <property type="match status" value="1"/>
</dbReference>
<dbReference type="InterPro" id="IPR029006">
    <property type="entry name" value="ADF-H/Gelsolin-like_dom_sf"/>
</dbReference>
<dbReference type="SUPFAM" id="SSF55753">
    <property type="entry name" value="Actin depolymerizing proteins"/>
    <property type="match status" value="3"/>
</dbReference>
<dbReference type="InterPro" id="IPR003128">
    <property type="entry name" value="Villin_headpiece"/>
</dbReference>
<feature type="domain" description="HP" evidence="3">
    <location>
        <begin position="1177"/>
        <end position="1240"/>
    </location>
</feature>
<dbReference type="GO" id="GO:0008154">
    <property type="term" value="P:actin polymerization or depolymerization"/>
    <property type="evidence" value="ECO:0007669"/>
    <property type="project" value="TreeGrafter"/>
</dbReference>
<feature type="region of interest" description="Disordered" evidence="2">
    <location>
        <begin position="107"/>
        <end position="135"/>
    </location>
</feature>
<dbReference type="GO" id="GO:0005737">
    <property type="term" value="C:cytoplasm"/>
    <property type="evidence" value="ECO:0007669"/>
    <property type="project" value="TreeGrafter"/>
</dbReference>
<evidence type="ECO:0000259" key="3">
    <source>
        <dbReference type="PROSITE" id="PS51089"/>
    </source>
</evidence>
<dbReference type="GO" id="GO:0051016">
    <property type="term" value="P:barbed-end actin filament capping"/>
    <property type="evidence" value="ECO:0007669"/>
    <property type="project" value="TreeGrafter"/>
</dbReference>
<comment type="caution">
    <text evidence="4">The sequence shown here is derived from an EMBL/GenBank/DDBJ whole genome shotgun (WGS) entry which is preliminary data.</text>
</comment>
<dbReference type="AlphaFoldDB" id="A0AAV2U063"/>
<evidence type="ECO:0000256" key="2">
    <source>
        <dbReference type="SAM" id="MobiDB-lite"/>
    </source>
</evidence>
<organism evidence="4 5">
    <name type="scientific">Calicophoron daubneyi</name>
    <name type="common">Rumen fluke</name>
    <name type="synonym">Paramphistomum daubneyi</name>
    <dbReference type="NCBI Taxonomy" id="300641"/>
    <lineage>
        <taxon>Eukaryota</taxon>
        <taxon>Metazoa</taxon>
        <taxon>Spiralia</taxon>
        <taxon>Lophotrochozoa</taxon>
        <taxon>Platyhelminthes</taxon>
        <taxon>Trematoda</taxon>
        <taxon>Digenea</taxon>
        <taxon>Plagiorchiida</taxon>
        <taxon>Pronocephalata</taxon>
        <taxon>Paramphistomoidea</taxon>
        <taxon>Paramphistomidae</taxon>
        <taxon>Calicophoron</taxon>
    </lineage>
</organism>
<dbReference type="InterPro" id="IPR007122">
    <property type="entry name" value="Villin/Gelsolin"/>
</dbReference>
<feature type="compositionally biased region" description="Polar residues" evidence="2">
    <location>
        <begin position="122"/>
        <end position="135"/>
    </location>
</feature>
<dbReference type="Proteomes" id="UP001497525">
    <property type="component" value="Unassembled WGS sequence"/>
</dbReference>
<dbReference type="GO" id="GO:0051014">
    <property type="term" value="P:actin filament severing"/>
    <property type="evidence" value="ECO:0007669"/>
    <property type="project" value="TreeGrafter"/>
</dbReference>
<dbReference type="Pfam" id="PF02209">
    <property type="entry name" value="VHP"/>
    <property type="match status" value="1"/>
</dbReference>
<comment type="similarity">
    <text evidence="1">Belongs to the villin/gelsolin family.</text>
</comment>
<dbReference type="SMART" id="SM00153">
    <property type="entry name" value="VHP"/>
    <property type="match status" value="1"/>
</dbReference>
<protein>
    <recommendedName>
        <fullName evidence="3">HP domain-containing protein</fullName>
    </recommendedName>
</protein>
<dbReference type="Gene3D" id="1.10.950.10">
    <property type="entry name" value="Villin headpiece domain"/>
    <property type="match status" value="1"/>
</dbReference>
<dbReference type="GO" id="GO:0015629">
    <property type="term" value="C:actin cytoskeleton"/>
    <property type="evidence" value="ECO:0007669"/>
    <property type="project" value="TreeGrafter"/>
</dbReference>
<dbReference type="GO" id="GO:0051015">
    <property type="term" value="F:actin filament binding"/>
    <property type="evidence" value="ECO:0007669"/>
    <property type="project" value="InterPro"/>
</dbReference>
<dbReference type="InterPro" id="IPR036886">
    <property type="entry name" value="Villin_headpiece_dom_sf"/>
</dbReference>
<dbReference type="SUPFAM" id="SSF47050">
    <property type="entry name" value="VHP, Villin headpiece domain"/>
    <property type="match status" value="1"/>
</dbReference>
<evidence type="ECO:0000256" key="1">
    <source>
        <dbReference type="ARBA" id="ARBA00008418"/>
    </source>
</evidence>
<dbReference type="GO" id="GO:0005546">
    <property type="term" value="F:phosphatidylinositol-4,5-bisphosphate binding"/>
    <property type="evidence" value="ECO:0007669"/>
    <property type="project" value="TreeGrafter"/>
</dbReference>
<proteinExistence type="inferred from homology"/>
<dbReference type="SMART" id="SM00262">
    <property type="entry name" value="GEL"/>
    <property type="match status" value="3"/>
</dbReference>
<gene>
    <name evidence="4" type="ORF">CDAUBV1_LOCUS17278</name>
</gene>
<dbReference type="InterPro" id="IPR007123">
    <property type="entry name" value="Gelsolin-like_dom"/>
</dbReference>
<dbReference type="EMBL" id="CAXLJL010000933">
    <property type="protein sequence ID" value="CAL5141992.1"/>
    <property type="molecule type" value="Genomic_DNA"/>
</dbReference>
<feature type="compositionally biased region" description="Low complexity" evidence="2">
    <location>
        <begin position="1051"/>
        <end position="1062"/>
    </location>
</feature>
<reference evidence="4" key="1">
    <citation type="submission" date="2024-06" db="EMBL/GenBank/DDBJ databases">
        <authorList>
            <person name="Liu X."/>
            <person name="Lenzi L."/>
            <person name="Haldenby T S."/>
            <person name="Uol C."/>
        </authorList>
    </citation>
    <scope>NUCLEOTIDE SEQUENCE</scope>
</reference>
<name>A0AAV2U063_CALDB</name>
<feature type="region of interest" description="Disordered" evidence="2">
    <location>
        <begin position="1039"/>
        <end position="1063"/>
    </location>
</feature>
<dbReference type="PANTHER" id="PTHR11977:SF45">
    <property type="entry name" value="SUPERVILLIN"/>
    <property type="match status" value="1"/>
</dbReference>
<evidence type="ECO:0000313" key="4">
    <source>
        <dbReference type="EMBL" id="CAL5141992.1"/>
    </source>
</evidence>
<dbReference type="Gene3D" id="3.40.20.10">
    <property type="entry name" value="Severin"/>
    <property type="match status" value="5"/>
</dbReference>
<sequence>MSIQDRIKCIRENSLKWRDRVPGESRAKIERQNSVDTVRQSLAASQEKWRQRVEEKDSVNFSVAGRLENCSEPPTPGPKPCTFNVDEATKLPHRPPAIPIVRMTTKENRPNPKLFTPDPVQLSDSNTSSGSPLTEVTKQTVAVPDFQVDALMGFFPSEPLGETSHLDNVQLPAEESQPNEQLWDSYQRIAEARRAVRPDRRRPARTANPLKSLAQRTDLRSEYEEVRSIGSSHHSRTTTPYQHLLRSVDPTNKIANEASIRRSLLAESALAGLSSTENFSDAKSNLRQVTQDQPLPLTSFQRQLQPYKPLMLIQIKGRRHVQVRLVCPNANSLNSGDCFILVTADSVFAWFGAFANIVEVNKTRELASWIVKHHELSFRGCVNDSAEGYITVYEQVSEELNPMDAVEAGLEKRLSENTDPAAVKFWKALGYDEPQMVTACGMADEDEMYEVLIQQTNRVYQVTLDQLVPCMQFWGGPIKHSLLQTDQAYVFDFGSEVYLWTGTQISPELRMAGIELVQQAFAAEYDYSTCYLNPLDPLYTHRDIPLKSSKRPSWSLIGKVTERGETVLFKEKFCDWFDSVRMGLKLVVGQDKLGLMKENGQSPPSLVLQPFPADQLYETAFNSPPPLPLLLTLEGRFVGRGGEGCRYEDGILRRFRVESSPLRIWHVSEFTRTELSFESHGQFHQGDTYVIRWPFKVVHVGLREIACRASDTFKEQCAYFFWQGIHSGVTEQGAAALMTIELDEEQGPQLRVTQGKEPPAFCRLFDGRMILHLGKRNSASSPTAVSPTKQPRIRLFLVHGEVPAEGYLLEIPPQLSSLRSQGIFLVVQYVVPTESTQCEQAQRIQKAWLWRGRLATENSLSVARHIVDGLKAKCPPELGSELRHIHEVTQTEDKLGPGEMIFVLNAKDRAPSSLCLNIEQNENPLVIWQLTAHSGERLNVRRLSYTLQPDASITPAPATVTQDSDNSEKSPMELAKAVAERLRVNSSALNTQKKNGDCRLSFPFFLQELYAASQPALFLILAGTYAVYLWQGWWPSRRPRTSTKRTSLFESDSPSMSSASESFDLPAHSVPGIAEVEVDQSEDWTDDTAAESGTSGRPDKAMATRFYQLRQAALKTAEALAAKVGAKAMVVYAGIEPPEFIGLFPPCARNPDATAYYLRKENKSDGQIDLVESLLEPINPDSYTLSDLQQRPLPPELDAARLEVYLSDEEFQRAFSMSREEFDSLPSWKKFQIKKKLRLF</sequence>
<evidence type="ECO:0000313" key="5">
    <source>
        <dbReference type="Proteomes" id="UP001497525"/>
    </source>
</evidence>
<dbReference type="Pfam" id="PF00626">
    <property type="entry name" value="Gelsolin"/>
    <property type="match status" value="1"/>
</dbReference>
<dbReference type="PANTHER" id="PTHR11977">
    <property type="entry name" value="VILLIN"/>
    <property type="match status" value="1"/>
</dbReference>